<sequence>SLVAILVEIGQTIEVEKIHTKVTNEEYHSFTLSSIDPVRCLYLNRSITPRWDVYMRDTNTLTVYVTHNTVGYYQCYGRKNETANIMYEIAVFPKEFSPEGRYGDCSNITEDKSDGRTLPYDCNITHPSIHTTEVLCKICYTPESGYTIAVVDLYRRTGFQRTLPPYVSGSSASYMVGKIYR</sequence>
<keyword evidence="2" id="KW-1185">Reference proteome</keyword>
<dbReference type="Proteomes" id="UP001331761">
    <property type="component" value="Unassembled WGS sequence"/>
</dbReference>
<evidence type="ECO:0000313" key="1">
    <source>
        <dbReference type="EMBL" id="KAK5985964.1"/>
    </source>
</evidence>
<evidence type="ECO:0000313" key="2">
    <source>
        <dbReference type="Proteomes" id="UP001331761"/>
    </source>
</evidence>
<protein>
    <submittedName>
        <fullName evidence="1">Uncharacterized protein</fullName>
    </submittedName>
</protein>
<name>A0AAN8IT96_TRICO</name>
<organism evidence="1 2">
    <name type="scientific">Trichostrongylus colubriformis</name>
    <name type="common">Black scour worm</name>
    <dbReference type="NCBI Taxonomy" id="6319"/>
    <lineage>
        <taxon>Eukaryota</taxon>
        <taxon>Metazoa</taxon>
        <taxon>Ecdysozoa</taxon>
        <taxon>Nematoda</taxon>
        <taxon>Chromadorea</taxon>
        <taxon>Rhabditida</taxon>
        <taxon>Rhabditina</taxon>
        <taxon>Rhabditomorpha</taxon>
        <taxon>Strongyloidea</taxon>
        <taxon>Trichostrongylidae</taxon>
        <taxon>Trichostrongylus</taxon>
    </lineage>
</organism>
<feature type="non-terminal residue" evidence="1">
    <location>
        <position position="1"/>
    </location>
</feature>
<gene>
    <name evidence="1" type="ORF">GCK32_013727</name>
</gene>
<proteinExistence type="predicted"/>
<reference evidence="1 2" key="1">
    <citation type="submission" date="2019-10" db="EMBL/GenBank/DDBJ databases">
        <title>Assembly and Annotation for the nematode Trichostrongylus colubriformis.</title>
        <authorList>
            <person name="Martin J."/>
        </authorList>
    </citation>
    <scope>NUCLEOTIDE SEQUENCE [LARGE SCALE GENOMIC DNA]</scope>
    <source>
        <strain evidence="1">G859</strain>
        <tissue evidence="1">Whole worm</tissue>
    </source>
</reference>
<comment type="caution">
    <text evidence="1">The sequence shown here is derived from an EMBL/GenBank/DDBJ whole genome shotgun (WGS) entry which is preliminary data.</text>
</comment>
<dbReference type="AlphaFoldDB" id="A0AAN8IT96"/>
<dbReference type="EMBL" id="WIXE01001132">
    <property type="protein sequence ID" value="KAK5985964.1"/>
    <property type="molecule type" value="Genomic_DNA"/>
</dbReference>
<accession>A0AAN8IT96</accession>